<dbReference type="EMBL" id="JAVRBK010000005">
    <property type="protein sequence ID" value="KAK5644230.1"/>
    <property type="molecule type" value="Genomic_DNA"/>
</dbReference>
<dbReference type="InterPro" id="IPR006594">
    <property type="entry name" value="LisH"/>
</dbReference>
<dbReference type="GO" id="GO:0060287">
    <property type="term" value="P:epithelial cilium movement involved in determination of left/right asymmetry"/>
    <property type="evidence" value="ECO:0007669"/>
    <property type="project" value="TreeGrafter"/>
</dbReference>
<dbReference type="Proteomes" id="UP001329430">
    <property type="component" value="Chromosome 5"/>
</dbReference>
<feature type="region of interest" description="Disordered" evidence="2">
    <location>
        <begin position="375"/>
        <end position="397"/>
    </location>
</feature>
<name>A0AAN7V925_9COLE</name>
<evidence type="ECO:0000313" key="3">
    <source>
        <dbReference type="EMBL" id="KAK5644230.1"/>
    </source>
</evidence>
<dbReference type="GO" id="GO:0005576">
    <property type="term" value="C:extracellular region"/>
    <property type="evidence" value="ECO:0007669"/>
    <property type="project" value="GOC"/>
</dbReference>
<evidence type="ECO:0000256" key="2">
    <source>
        <dbReference type="SAM" id="MobiDB-lite"/>
    </source>
</evidence>
<proteinExistence type="predicted"/>
<dbReference type="Pfam" id="PF16045">
    <property type="entry name" value="LisH_2"/>
    <property type="match status" value="1"/>
</dbReference>
<feature type="region of interest" description="Disordered" evidence="2">
    <location>
        <begin position="464"/>
        <end position="492"/>
    </location>
</feature>
<comment type="caution">
    <text evidence="3">The sequence shown here is derived from an EMBL/GenBank/DDBJ whole genome shotgun (WGS) entry which is preliminary data.</text>
</comment>
<gene>
    <name evidence="3" type="ORF">RI129_008075</name>
</gene>
<dbReference type="InterPro" id="IPR055289">
    <property type="entry name" value="OFD1"/>
</dbReference>
<feature type="coiled-coil region" evidence="1">
    <location>
        <begin position="219"/>
        <end position="246"/>
    </location>
</feature>
<keyword evidence="1" id="KW-0175">Coiled coil</keyword>
<protein>
    <recommendedName>
        <fullName evidence="5">LisH domain-containing protein</fullName>
    </recommendedName>
</protein>
<feature type="compositionally biased region" description="Low complexity" evidence="2">
    <location>
        <begin position="476"/>
        <end position="492"/>
    </location>
</feature>
<dbReference type="PANTHER" id="PTHR39063">
    <property type="entry name" value="ORAL-FACIAL-DIGITAL SYNDROME 1 PROTEIN HOMOLOG"/>
    <property type="match status" value="1"/>
</dbReference>
<reference evidence="3 4" key="1">
    <citation type="journal article" date="2024" name="Insects">
        <title>An Improved Chromosome-Level Genome Assembly of the Firefly Pyrocoelia pectoralis.</title>
        <authorList>
            <person name="Fu X."/>
            <person name="Meyer-Rochow V.B."/>
            <person name="Ballantyne L."/>
            <person name="Zhu X."/>
        </authorList>
    </citation>
    <scope>NUCLEOTIDE SEQUENCE [LARGE SCALE GENOMIC DNA]</scope>
    <source>
        <strain evidence="3">XCY_ONT2</strain>
    </source>
</reference>
<evidence type="ECO:0000256" key="1">
    <source>
        <dbReference type="SAM" id="Coils"/>
    </source>
</evidence>
<feature type="coiled-coil region" evidence="1">
    <location>
        <begin position="403"/>
        <end position="430"/>
    </location>
</feature>
<dbReference type="PANTHER" id="PTHR39063:SF1">
    <property type="entry name" value="OFD1 CENTRIOLE AND CENTRIOLAR SATELLITE PROTEIN"/>
    <property type="match status" value="1"/>
</dbReference>
<evidence type="ECO:0008006" key="5">
    <source>
        <dbReference type="Google" id="ProtNLM"/>
    </source>
</evidence>
<feature type="coiled-coil region" evidence="1">
    <location>
        <begin position="305"/>
        <end position="336"/>
    </location>
</feature>
<dbReference type="AlphaFoldDB" id="A0AAN7V925"/>
<accession>A0AAN7V925</accession>
<dbReference type="PROSITE" id="PS50896">
    <property type="entry name" value="LISH"/>
    <property type="match status" value="1"/>
</dbReference>
<dbReference type="GO" id="GO:0005813">
    <property type="term" value="C:centrosome"/>
    <property type="evidence" value="ECO:0007669"/>
    <property type="project" value="TreeGrafter"/>
</dbReference>
<sequence>MIPAVKMSDIVPDEMSAEEFQKRLYMWFEDRGLLAELRAHLRKQMISALRDTSIGHVVTQHKQGVSPKTQAFNLLVGEFLLRYDYHYSLSVFSTEVPLTNTLPEVPLSLNSSLDKDTCKAWKFAEKDMWDILETVGVVRESEIGEKIHAEYYDRGEQPLLTCLIKFPNRANSNFDILASTNKYEDWVKAVVEILRDNKIGGEHIKEMLNSITSIVHEEKKHIHQECANLQAKLYEYEKQRHEQKDSTQKQLELEDYQVKLLHHQNLLQERYHNLIIREREVQQREYRLNEREQELELKETKPENTNDLITQLQTENRKLQTIKEEQCQQINELTQRSSILLRDLESTQAAVNILTNNNPMNLLGTPSVNRLKKGTSETQARPIHKPLLHSSTSDEGSCSTNILQEARERLKRLELESEEVDRHYQQFKLQWSQDVANRAANKKSSTVKNGHSLDFSDLELNKAGYSENRPCRDVDSYSSELDQSISSLSKSK</sequence>
<keyword evidence="4" id="KW-1185">Reference proteome</keyword>
<dbReference type="GO" id="GO:0036064">
    <property type="term" value="C:ciliary basal body"/>
    <property type="evidence" value="ECO:0007669"/>
    <property type="project" value="TreeGrafter"/>
</dbReference>
<evidence type="ECO:0000313" key="4">
    <source>
        <dbReference type="Proteomes" id="UP001329430"/>
    </source>
</evidence>
<organism evidence="3 4">
    <name type="scientific">Pyrocoelia pectoralis</name>
    <dbReference type="NCBI Taxonomy" id="417401"/>
    <lineage>
        <taxon>Eukaryota</taxon>
        <taxon>Metazoa</taxon>
        <taxon>Ecdysozoa</taxon>
        <taxon>Arthropoda</taxon>
        <taxon>Hexapoda</taxon>
        <taxon>Insecta</taxon>
        <taxon>Pterygota</taxon>
        <taxon>Neoptera</taxon>
        <taxon>Endopterygota</taxon>
        <taxon>Coleoptera</taxon>
        <taxon>Polyphaga</taxon>
        <taxon>Elateriformia</taxon>
        <taxon>Elateroidea</taxon>
        <taxon>Lampyridae</taxon>
        <taxon>Lampyrinae</taxon>
        <taxon>Pyrocoelia</taxon>
    </lineage>
</organism>